<dbReference type="GeneID" id="87805287"/>
<dbReference type="GO" id="GO:0004198">
    <property type="term" value="F:calcium-dependent cysteine-type endopeptidase activity"/>
    <property type="evidence" value="ECO:0007669"/>
    <property type="project" value="InterPro"/>
</dbReference>
<evidence type="ECO:0000313" key="6">
    <source>
        <dbReference type="Proteomes" id="UP000827549"/>
    </source>
</evidence>
<evidence type="ECO:0000256" key="2">
    <source>
        <dbReference type="SAM" id="MobiDB-lite"/>
    </source>
</evidence>
<name>A0AAF0Y5L4_9TREE</name>
<feature type="domain" description="Calpain catalytic" evidence="4">
    <location>
        <begin position="191"/>
        <end position="501"/>
    </location>
</feature>
<dbReference type="SUPFAM" id="SSF54001">
    <property type="entry name" value="Cysteine proteinases"/>
    <property type="match status" value="1"/>
</dbReference>
<keyword evidence="3" id="KW-0732">Signal</keyword>
<feature type="region of interest" description="Disordered" evidence="2">
    <location>
        <begin position="86"/>
        <end position="114"/>
    </location>
</feature>
<proteinExistence type="predicted"/>
<keyword evidence="1" id="KW-0645">Protease</keyword>
<evidence type="ECO:0000313" key="5">
    <source>
        <dbReference type="EMBL" id="WOO78489.1"/>
    </source>
</evidence>
<evidence type="ECO:0000256" key="3">
    <source>
        <dbReference type="SAM" id="SignalP"/>
    </source>
</evidence>
<evidence type="ECO:0000259" key="4">
    <source>
        <dbReference type="PROSITE" id="PS50203"/>
    </source>
</evidence>
<dbReference type="PROSITE" id="PS50203">
    <property type="entry name" value="CALPAIN_CAT"/>
    <property type="match status" value="1"/>
</dbReference>
<feature type="active site" evidence="1">
    <location>
        <position position="459"/>
    </location>
</feature>
<accession>A0AAF0Y5L4</accession>
<dbReference type="RefSeq" id="XP_062624521.1">
    <property type="nucleotide sequence ID" value="XM_062768537.1"/>
</dbReference>
<dbReference type="InterPro" id="IPR038765">
    <property type="entry name" value="Papain-like_cys_pep_sf"/>
</dbReference>
<feature type="chain" id="PRO_5042206259" description="Calpain catalytic domain-containing protein" evidence="3">
    <location>
        <begin position="20"/>
        <end position="506"/>
    </location>
</feature>
<sequence length="506" mass="53008">MRPSAATLLGLALAVTALGAPSPPCLSIAELHKRQAPGAGSLYAYALANGHDGGGFIPMRVKLPADGGSGSGNTNVNDIAGNLTAHRALPSAPPSSSADTPGKSKPPIAGTNVHAPGVGLPPLLTLTTTPPDYHRLMVNPHMRPHLPVPSTDTDAHDGCKYEYVKMLGLDGSTPLAQLWAGTENYNLVLADVQQGGIGDCGMGAAILALLTAGCHQNIRQSVYDPHDLPEDDQVGSSILFKFQNGNTTDLVFVDDALPKRTEGARDKCWPYLGYQPAYDGGAGTSPTIFMPLFEKAFAKWLDYRRSESGSWPRSPGVGYSGLEGVGPDQVMAAVLGHTPKGVGRQTPGYDQGLMNALSLCLTTPTPCVIGTASIENLSVLGSKDEAGTIVQPELGPAVVYVADQQPQNTVAYTVVDFDQVHDGSVTIVQLVGNHAYAIDASRSTDPVKGVAAGRVTLINPWGINPDLWDDSRGAGIPDSKAEIVISLRALQLVIDSVFWVDGMPDT</sequence>
<protein>
    <recommendedName>
        <fullName evidence="4">Calpain catalytic domain-containing protein</fullName>
    </recommendedName>
</protein>
<dbReference type="Proteomes" id="UP000827549">
    <property type="component" value="Chromosome 2"/>
</dbReference>
<dbReference type="InterPro" id="IPR001300">
    <property type="entry name" value="Peptidase_C2_calpain_cat"/>
</dbReference>
<feature type="signal peptide" evidence="3">
    <location>
        <begin position="1"/>
        <end position="19"/>
    </location>
</feature>
<feature type="active site" evidence="1">
    <location>
        <position position="434"/>
    </location>
</feature>
<keyword evidence="1" id="KW-0378">Hydrolase</keyword>
<organism evidence="5 6">
    <name type="scientific">Vanrija pseudolonga</name>
    <dbReference type="NCBI Taxonomy" id="143232"/>
    <lineage>
        <taxon>Eukaryota</taxon>
        <taxon>Fungi</taxon>
        <taxon>Dikarya</taxon>
        <taxon>Basidiomycota</taxon>
        <taxon>Agaricomycotina</taxon>
        <taxon>Tremellomycetes</taxon>
        <taxon>Trichosporonales</taxon>
        <taxon>Trichosporonaceae</taxon>
        <taxon>Vanrija</taxon>
    </lineage>
</organism>
<gene>
    <name evidence="5" type="ORF">LOC62_02G002036</name>
</gene>
<reference evidence="5" key="1">
    <citation type="submission" date="2023-10" db="EMBL/GenBank/DDBJ databases">
        <authorList>
            <person name="Noh H."/>
        </authorList>
    </citation>
    <scope>NUCLEOTIDE SEQUENCE</scope>
    <source>
        <strain evidence="5">DUCC4014</strain>
    </source>
</reference>
<feature type="compositionally biased region" description="Low complexity" evidence="2">
    <location>
        <begin position="88"/>
        <end position="98"/>
    </location>
</feature>
<keyword evidence="6" id="KW-1185">Reference proteome</keyword>
<keyword evidence="1" id="KW-0788">Thiol protease</keyword>
<dbReference type="GO" id="GO:0006508">
    <property type="term" value="P:proteolysis"/>
    <property type="evidence" value="ECO:0007669"/>
    <property type="project" value="UniProtKB-KW"/>
</dbReference>
<feature type="active site" evidence="1">
    <location>
        <position position="200"/>
    </location>
</feature>
<dbReference type="EMBL" id="CP086715">
    <property type="protein sequence ID" value="WOO78489.1"/>
    <property type="molecule type" value="Genomic_DNA"/>
</dbReference>
<evidence type="ECO:0000256" key="1">
    <source>
        <dbReference type="PROSITE-ProRule" id="PRU00239"/>
    </source>
</evidence>
<dbReference type="AlphaFoldDB" id="A0AAF0Y5L4"/>